<evidence type="ECO:0008006" key="4">
    <source>
        <dbReference type="Google" id="ProtNLM"/>
    </source>
</evidence>
<gene>
    <name evidence="2" type="ORF">ACFO0N_02625</name>
</gene>
<sequence>MQTGSADDGDQFGTDQRRLRWVGRLRRHTKRLVAGLLTLAVVGSGLALAGFLFFTYTEPVLFALLVGVVLAAAYGVGTAVEGVGVLNREEP</sequence>
<evidence type="ECO:0000313" key="3">
    <source>
        <dbReference type="Proteomes" id="UP001595921"/>
    </source>
</evidence>
<dbReference type="AlphaFoldDB" id="A0ABD5P7H4"/>
<dbReference type="EMBL" id="JBHSDS010000002">
    <property type="protein sequence ID" value="MFC4356840.1"/>
    <property type="molecule type" value="Genomic_DNA"/>
</dbReference>
<keyword evidence="1" id="KW-1133">Transmembrane helix</keyword>
<organism evidence="2 3">
    <name type="scientific">Halobium salinum</name>
    <dbReference type="NCBI Taxonomy" id="1364940"/>
    <lineage>
        <taxon>Archaea</taxon>
        <taxon>Methanobacteriati</taxon>
        <taxon>Methanobacteriota</taxon>
        <taxon>Stenosarchaea group</taxon>
        <taxon>Halobacteria</taxon>
        <taxon>Halobacteriales</taxon>
        <taxon>Haloferacaceae</taxon>
        <taxon>Halobium</taxon>
    </lineage>
</organism>
<keyword evidence="3" id="KW-1185">Reference proteome</keyword>
<feature type="transmembrane region" description="Helical" evidence="1">
    <location>
        <begin position="32"/>
        <end position="54"/>
    </location>
</feature>
<feature type="transmembrane region" description="Helical" evidence="1">
    <location>
        <begin position="60"/>
        <end position="86"/>
    </location>
</feature>
<proteinExistence type="predicted"/>
<comment type="caution">
    <text evidence="2">The sequence shown here is derived from an EMBL/GenBank/DDBJ whole genome shotgun (WGS) entry which is preliminary data.</text>
</comment>
<reference evidence="2 3" key="1">
    <citation type="journal article" date="2019" name="Int. J. Syst. Evol. Microbiol.">
        <title>The Global Catalogue of Microorganisms (GCM) 10K type strain sequencing project: providing services to taxonomists for standard genome sequencing and annotation.</title>
        <authorList>
            <consortium name="The Broad Institute Genomics Platform"/>
            <consortium name="The Broad Institute Genome Sequencing Center for Infectious Disease"/>
            <person name="Wu L."/>
            <person name="Ma J."/>
        </authorList>
    </citation>
    <scope>NUCLEOTIDE SEQUENCE [LARGE SCALE GENOMIC DNA]</scope>
    <source>
        <strain evidence="2 3">CGMCC 1.12553</strain>
    </source>
</reference>
<protein>
    <recommendedName>
        <fullName evidence="4">Major facilitator superfamily (MFS) profile domain-containing protein</fullName>
    </recommendedName>
</protein>
<keyword evidence="1" id="KW-0812">Transmembrane</keyword>
<name>A0ABD5P7H4_9EURY</name>
<dbReference type="RefSeq" id="WP_267625286.1">
    <property type="nucleotide sequence ID" value="NZ_JAODIW010000010.1"/>
</dbReference>
<evidence type="ECO:0000313" key="2">
    <source>
        <dbReference type="EMBL" id="MFC4356840.1"/>
    </source>
</evidence>
<accession>A0ABD5P7H4</accession>
<keyword evidence="1" id="KW-0472">Membrane</keyword>
<dbReference type="Proteomes" id="UP001595921">
    <property type="component" value="Unassembled WGS sequence"/>
</dbReference>
<evidence type="ECO:0000256" key="1">
    <source>
        <dbReference type="SAM" id="Phobius"/>
    </source>
</evidence>